<dbReference type="GO" id="GO:0046872">
    <property type="term" value="F:metal ion binding"/>
    <property type="evidence" value="ECO:0007669"/>
    <property type="project" value="UniProtKB-KW"/>
</dbReference>
<feature type="domain" description="Dimethylamine monooxygenase subunit DmmA-like N-terminal" evidence="7">
    <location>
        <begin position="60"/>
        <end position="114"/>
    </location>
</feature>
<keyword evidence="2" id="KW-0001">2Fe-2S</keyword>
<dbReference type="EMBL" id="CAACVJ010000668">
    <property type="protein sequence ID" value="VEP18215.1"/>
    <property type="molecule type" value="Genomic_DNA"/>
</dbReference>
<gene>
    <name evidence="8" type="ORF">H1P_700027</name>
</gene>
<keyword evidence="5" id="KW-0408">Iron</keyword>
<evidence type="ECO:0000259" key="7">
    <source>
        <dbReference type="Pfam" id="PF22290"/>
    </source>
</evidence>
<protein>
    <recommendedName>
        <fullName evidence="7">Dimethylamine monooxygenase subunit DmmA-like N-terminal domain-containing protein</fullName>
    </recommendedName>
</protein>
<evidence type="ECO:0000256" key="4">
    <source>
        <dbReference type="ARBA" id="ARBA00023002"/>
    </source>
</evidence>
<reference evidence="8 9" key="1">
    <citation type="submission" date="2019-01" db="EMBL/GenBank/DDBJ databases">
        <authorList>
            <person name="Brito A."/>
        </authorList>
    </citation>
    <scope>NUCLEOTIDE SEQUENCE [LARGE SCALE GENOMIC DNA]</scope>
    <source>
        <strain evidence="8">1</strain>
    </source>
</reference>
<keyword evidence="9" id="KW-1185">Reference proteome</keyword>
<accession>A0A563W3H8</accession>
<evidence type="ECO:0000313" key="8">
    <source>
        <dbReference type="EMBL" id="VEP18215.1"/>
    </source>
</evidence>
<evidence type="ECO:0000256" key="6">
    <source>
        <dbReference type="ARBA" id="ARBA00023014"/>
    </source>
</evidence>
<dbReference type="InterPro" id="IPR054582">
    <property type="entry name" value="DmmA-like_N"/>
</dbReference>
<evidence type="ECO:0000256" key="5">
    <source>
        <dbReference type="ARBA" id="ARBA00023004"/>
    </source>
</evidence>
<dbReference type="AlphaFoldDB" id="A0A563W3H8"/>
<dbReference type="Proteomes" id="UP000320055">
    <property type="component" value="Unassembled WGS sequence"/>
</dbReference>
<keyword evidence="3" id="KW-0479">Metal-binding</keyword>
<evidence type="ECO:0000256" key="3">
    <source>
        <dbReference type="ARBA" id="ARBA00022723"/>
    </source>
</evidence>
<evidence type="ECO:0000313" key="9">
    <source>
        <dbReference type="Proteomes" id="UP000320055"/>
    </source>
</evidence>
<evidence type="ECO:0000256" key="2">
    <source>
        <dbReference type="ARBA" id="ARBA00022714"/>
    </source>
</evidence>
<dbReference type="GO" id="GO:0016491">
    <property type="term" value="F:oxidoreductase activity"/>
    <property type="evidence" value="ECO:0007669"/>
    <property type="project" value="UniProtKB-KW"/>
</dbReference>
<dbReference type="GO" id="GO:0051537">
    <property type="term" value="F:2 iron, 2 sulfur cluster binding"/>
    <property type="evidence" value="ECO:0007669"/>
    <property type="project" value="UniProtKB-KW"/>
</dbReference>
<evidence type="ECO:0000256" key="1">
    <source>
        <dbReference type="ARBA" id="ARBA00022630"/>
    </source>
</evidence>
<proteinExistence type="predicted"/>
<organism evidence="8 9">
    <name type="scientific">Hyella patelloides LEGE 07179</name>
    <dbReference type="NCBI Taxonomy" id="945734"/>
    <lineage>
        <taxon>Bacteria</taxon>
        <taxon>Bacillati</taxon>
        <taxon>Cyanobacteriota</taxon>
        <taxon>Cyanophyceae</taxon>
        <taxon>Pleurocapsales</taxon>
        <taxon>Hyellaceae</taxon>
        <taxon>Hyella</taxon>
    </lineage>
</organism>
<dbReference type="Pfam" id="PF22290">
    <property type="entry name" value="DmmA-like_N"/>
    <property type="match status" value="1"/>
</dbReference>
<keyword evidence="4" id="KW-0560">Oxidoreductase</keyword>
<keyword evidence="1" id="KW-0285">Flavoprotein</keyword>
<keyword evidence="6" id="KW-0411">Iron-sulfur</keyword>
<name>A0A563W3H8_9CYAN</name>
<sequence length="151" mass="17195">MRSVPQSTKIRFNLPGYMHLICVEHQAINIVYTRIKTLNRIPKNLQILQLGKIGIMKEALNIEQFDSMRDLKAKFNEICDCAYMGMRFYAVGSEKFVWNLRNCARGFGLSEEEISLEVVGSKAKDIDCSNCQTTNSSVRTNIILFPALVVK</sequence>